<dbReference type="CDD" id="cd04301">
    <property type="entry name" value="NAT_SF"/>
    <property type="match status" value="1"/>
</dbReference>
<evidence type="ECO:0000256" key="1">
    <source>
        <dbReference type="ARBA" id="ARBA00022679"/>
    </source>
</evidence>
<keyword evidence="4" id="KW-1185">Reference proteome</keyword>
<dbReference type="Proteomes" id="UP000274033">
    <property type="component" value="Unassembled WGS sequence"/>
</dbReference>
<dbReference type="Gene3D" id="3.40.630.30">
    <property type="match status" value="1"/>
</dbReference>
<dbReference type="PANTHER" id="PTHR13947:SF37">
    <property type="entry name" value="LD18367P"/>
    <property type="match status" value="1"/>
</dbReference>
<dbReference type="AlphaFoldDB" id="A0A3N9UGQ3"/>
<dbReference type="InterPro" id="IPR050769">
    <property type="entry name" value="NAT_camello-type"/>
</dbReference>
<reference evidence="3 4" key="1">
    <citation type="journal article" date="2013" name="J. Microbiol.">
        <title>Lysinibacillus chungkukjangi sp. nov., isolated from Chungkukjang, Korean fermented soybean food.</title>
        <authorList>
            <person name="Kim S.J."/>
            <person name="Jang Y.H."/>
            <person name="Hamada M."/>
            <person name="Ahn J.H."/>
            <person name="Weon H.Y."/>
            <person name="Suzuki K."/>
            <person name="Whang K.S."/>
            <person name="Kwon S.W."/>
        </authorList>
    </citation>
    <scope>NUCLEOTIDE SEQUENCE [LARGE SCALE GENOMIC DNA]</scope>
    <source>
        <strain evidence="3 4">MCCC 1A12701</strain>
    </source>
</reference>
<proteinExistence type="predicted"/>
<organism evidence="3 4">
    <name type="scientific">Lysinibacillus composti</name>
    <dbReference type="NCBI Taxonomy" id="720633"/>
    <lineage>
        <taxon>Bacteria</taxon>
        <taxon>Bacillati</taxon>
        <taxon>Bacillota</taxon>
        <taxon>Bacilli</taxon>
        <taxon>Bacillales</taxon>
        <taxon>Bacillaceae</taxon>
        <taxon>Lysinibacillus</taxon>
    </lineage>
</organism>
<accession>A0A3N9UGQ3</accession>
<keyword evidence="1 3" id="KW-0808">Transferase</keyword>
<dbReference type="PANTHER" id="PTHR13947">
    <property type="entry name" value="GNAT FAMILY N-ACETYLTRANSFERASE"/>
    <property type="match status" value="1"/>
</dbReference>
<dbReference type="OrthoDB" id="9803233at2"/>
<dbReference type="Pfam" id="PF00583">
    <property type="entry name" value="Acetyltransf_1"/>
    <property type="match status" value="1"/>
</dbReference>
<name>A0A3N9UGQ3_9BACI</name>
<sequence>MIIRDTLKEELPYIREIRLEAYEEHSKKIPEPHWNALKQSILSDSDEQPGIERMVAEIDGEIVGTVALFSPEVEAYKGLVNDQLEHPELRMLAVSPKARGKGVAKALIEECILRSKTKGYTAMGLHTADFMENAVKLYNNLGFKRLPENDFIPLEDGIVVKAFRITF</sequence>
<evidence type="ECO:0000313" key="4">
    <source>
        <dbReference type="Proteomes" id="UP000274033"/>
    </source>
</evidence>
<dbReference type="InterPro" id="IPR000182">
    <property type="entry name" value="GNAT_dom"/>
</dbReference>
<comment type="caution">
    <text evidence="3">The sequence shown here is derived from an EMBL/GenBank/DDBJ whole genome shotgun (WGS) entry which is preliminary data.</text>
</comment>
<dbReference type="InterPro" id="IPR016181">
    <property type="entry name" value="Acyl_CoA_acyltransferase"/>
</dbReference>
<dbReference type="SUPFAM" id="SSF55729">
    <property type="entry name" value="Acyl-CoA N-acyltransferases (Nat)"/>
    <property type="match status" value="1"/>
</dbReference>
<protein>
    <submittedName>
        <fullName evidence="3">GNAT family N-acetyltransferase</fullName>
    </submittedName>
</protein>
<dbReference type="PROSITE" id="PS51186">
    <property type="entry name" value="GNAT"/>
    <property type="match status" value="1"/>
</dbReference>
<gene>
    <name evidence="3" type="ORF">EBB45_07710</name>
</gene>
<evidence type="ECO:0000259" key="2">
    <source>
        <dbReference type="PROSITE" id="PS51186"/>
    </source>
</evidence>
<dbReference type="RefSeq" id="WP_124763892.1">
    <property type="nucleotide sequence ID" value="NZ_JAFBDY010000004.1"/>
</dbReference>
<feature type="domain" description="N-acetyltransferase" evidence="2">
    <location>
        <begin position="1"/>
        <end position="161"/>
    </location>
</feature>
<dbReference type="EMBL" id="RRCT01000005">
    <property type="protein sequence ID" value="RQW75235.1"/>
    <property type="molecule type" value="Genomic_DNA"/>
</dbReference>
<dbReference type="GO" id="GO:0008080">
    <property type="term" value="F:N-acetyltransferase activity"/>
    <property type="evidence" value="ECO:0007669"/>
    <property type="project" value="InterPro"/>
</dbReference>
<evidence type="ECO:0000313" key="3">
    <source>
        <dbReference type="EMBL" id="RQW75235.1"/>
    </source>
</evidence>